<name>A0AAJ2JW70_9BACL</name>
<dbReference type="EMBL" id="JAVYAA010000001">
    <property type="protein sequence ID" value="MDT8975352.1"/>
    <property type="molecule type" value="Genomic_DNA"/>
</dbReference>
<accession>A0AAJ2JW70</accession>
<evidence type="ECO:0000313" key="1">
    <source>
        <dbReference type="EMBL" id="MDT8975352.1"/>
    </source>
</evidence>
<gene>
    <name evidence="1" type="ORF">RQP50_03730</name>
</gene>
<dbReference type="AlphaFoldDB" id="A0AAJ2JW70"/>
<keyword evidence="2" id="KW-1185">Reference proteome</keyword>
<organism evidence="1 2">
    <name type="scientific">Paenibacillus suaedae</name>
    <dbReference type="NCBI Taxonomy" id="3077233"/>
    <lineage>
        <taxon>Bacteria</taxon>
        <taxon>Bacillati</taxon>
        <taxon>Bacillota</taxon>
        <taxon>Bacilli</taxon>
        <taxon>Bacillales</taxon>
        <taxon>Paenibacillaceae</taxon>
        <taxon>Paenibacillus</taxon>
    </lineage>
</organism>
<reference evidence="2" key="1">
    <citation type="submission" date="2023-09" db="EMBL/GenBank/DDBJ databases">
        <title>Paenibacillus sp. chi10 Genome sequencing and assembly.</title>
        <authorList>
            <person name="Kim I."/>
        </authorList>
    </citation>
    <scope>NUCLEOTIDE SEQUENCE [LARGE SCALE GENOMIC DNA]</scope>
    <source>
        <strain evidence="2">chi10</strain>
    </source>
</reference>
<evidence type="ECO:0008006" key="3">
    <source>
        <dbReference type="Google" id="ProtNLM"/>
    </source>
</evidence>
<comment type="caution">
    <text evidence="1">The sequence shown here is derived from an EMBL/GenBank/DDBJ whole genome shotgun (WGS) entry which is preliminary data.</text>
</comment>
<sequence>MQKAMSDPKKGEILKMPSLMQDPRWNHADGWVKMSRKINGVEIHWVYNFKTGKYDDFKFKDR</sequence>
<proteinExistence type="predicted"/>
<dbReference type="Proteomes" id="UP001250538">
    <property type="component" value="Unassembled WGS sequence"/>
</dbReference>
<evidence type="ECO:0000313" key="2">
    <source>
        <dbReference type="Proteomes" id="UP001250538"/>
    </source>
</evidence>
<dbReference type="RefSeq" id="WP_315743347.1">
    <property type="nucleotide sequence ID" value="NZ_JAVYAA010000001.1"/>
</dbReference>
<protein>
    <recommendedName>
        <fullName evidence="3">MafB</fullName>
    </recommendedName>
</protein>